<evidence type="ECO:0000256" key="1">
    <source>
        <dbReference type="SAM" id="MobiDB-lite"/>
    </source>
</evidence>
<name>A0A834TXV8_9FABA</name>
<keyword evidence="3" id="KW-1185">Reference proteome</keyword>
<feature type="region of interest" description="Disordered" evidence="1">
    <location>
        <begin position="1"/>
        <end position="30"/>
    </location>
</feature>
<sequence length="30" mass="3576">MDQAKTTKPKPKLEGDKLRKQPGFRHWIIQ</sequence>
<dbReference type="EMBL" id="JAAIUW010000006">
    <property type="protein sequence ID" value="KAF7828235.1"/>
    <property type="molecule type" value="Genomic_DNA"/>
</dbReference>
<dbReference type="Proteomes" id="UP000634136">
    <property type="component" value="Unassembled WGS sequence"/>
</dbReference>
<accession>A0A834TXV8</accession>
<gene>
    <name evidence="2" type="ORF">G2W53_019399</name>
</gene>
<comment type="caution">
    <text evidence="2">The sequence shown here is derived from an EMBL/GenBank/DDBJ whole genome shotgun (WGS) entry which is preliminary data.</text>
</comment>
<organism evidence="2 3">
    <name type="scientific">Senna tora</name>
    <dbReference type="NCBI Taxonomy" id="362788"/>
    <lineage>
        <taxon>Eukaryota</taxon>
        <taxon>Viridiplantae</taxon>
        <taxon>Streptophyta</taxon>
        <taxon>Embryophyta</taxon>
        <taxon>Tracheophyta</taxon>
        <taxon>Spermatophyta</taxon>
        <taxon>Magnoliopsida</taxon>
        <taxon>eudicotyledons</taxon>
        <taxon>Gunneridae</taxon>
        <taxon>Pentapetalae</taxon>
        <taxon>rosids</taxon>
        <taxon>fabids</taxon>
        <taxon>Fabales</taxon>
        <taxon>Fabaceae</taxon>
        <taxon>Caesalpinioideae</taxon>
        <taxon>Cassia clade</taxon>
        <taxon>Senna</taxon>
    </lineage>
</organism>
<evidence type="ECO:0000313" key="3">
    <source>
        <dbReference type="Proteomes" id="UP000634136"/>
    </source>
</evidence>
<reference evidence="2" key="1">
    <citation type="submission" date="2020-09" db="EMBL/GenBank/DDBJ databases">
        <title>Genome-Enabled Discovery of Anthraquinone Biosynthesis in Senna tora.</title>
        <authorList>
            <person name="Kang S.-H."/>
            <person name="Pandey R.P."/>
            <person name="Lee C.-M."/>
            <person name="Sim J.-S."/>
            <person name="Jeong J.-T."/>
            <person name="Choi B.-S."/>
            <person name="Jung M."/>
            <person name="Ginzburg D."/>
            <person name="Zhao K."/>
            <person name="Won S.Y."/>
            <person name="Oh T.-J."/>
            <person name="Yu Y."/>
            <person name="Kim N.-H."/>
            <person name="Lee O.R."/>
            <person name="Lee T.-H."/>
            <person name="Bashyal P."/>
            <person name="Kim T.-S."/>
            <person name="Lee W.-H."/>
            <person name="Kawkins C."/>
            <person name="Kim C.-K."/>
            <person name="Kim J.S."/>
            <person name="Ahn B.O."/>
            <person name="Rhee S.Y."/>
            <person name="Sohng J.K."/>
        </authorList>
    </citation>
    <scope>NUCLEOTIDE SEQUENCE</scope>
    <source>
        <tissue evidence="2">Leaf</tissue>
    </source>
</reference>
<protein>
    <submittedName>
        <fullName evidence="2">Uncharacterized protein</fullName>
    </submittedName>
</protein>
<proteinExistence type="predicted"/>
<evidence type="ECO:0000313" key="2">
    <source>
        <dbReference type="EMBL" id="KAF7828235.1"/>
    </source>
</evidence>
<dbReference type="AlphaFoldDB" id="A0A834TXV8"/>